<gene>
    <name evidence="1" type="ORF">MVEG_12382</name>
</gene>
<evidence type="ECO:0000313" key="2">
    <source>
        <dbReference type="Proteomes" id="UP000243308"/>
    </source>
</evidence>
<keyword evidence="2" id="KW-1185">Reference proteome</keyword>
<evidence type="ECO:0000313" key="1">
    <source>
        <dbReference type="EMBL" id="KFH61799.1"/>
    </source>
</evidence>
<dbReference type="EMBL" id="KN042439">
    <property type="protein sequence ID" value="KFH61799.1"/>
    <property type="molecule type" value="Genomic_DNA"/>
</dbReference>
<reference evidence="1 2" key="1">
    <citation type="submission" date="2011-02" db="EMBL/GenBank/DDBJ databases">
        <title>The Genome Sequence of Mortierella verticillata NRRL 6337.</title>
        <authorList>
            <consortium name="The Broad Institute Genome Sequencing Platform"/>
            <person name="Russ C."/>
            <person name="Cuomo C."/>
            <person name="Burger G."/>
            <person name="Gray M.W."/>
            <person name="Holland P.W.H."/>
            <person name="King N."/>
            <person name="Lang F.B.F."/>
            <person name="Roger A.J."/>
            <person name="Ruiz-Trillo I."/>
            <person name="Young S.K."/>
            <person name="Zeng Q."/>
            <person name="Gargeya S."/>
            <person name="Alvarado L."/>
            <person name="Berlin A."/>
            <person name="Chapman S.B."/>
            <person name="Chen Z."/>
            <person name="Freedman E."/>
            <person name="Gellesch M."/>
            <person name="Goldberg J."/>
            <person name="Griggs A."/>
            <person name="Gujja S."/>
            <person name="Heilman E."/>
            <person name="Heiman D."/>
            <person name="Howarth C."/>
            <person name="Mehta T."/>
            <person name="Neiman D."/>
            <person name="Pearson M."/>
            <person name="Roberts A."/>
            <person name="Saif S."/>
            <person name="Shea T."/>
            <person name="Shenoy N."/>
            <person name="Sisk P."/>
            <person name="Stolte C."/>
            <person name="Sykes S."/>
            <person name="White J."/>
            <person name="Yandava C."/>
            <person name="Haas B."/>
            <person name="Nusbaum C."/>
            <person name="Birren B."/>
        </authorList>
    </citation>
    <scope>NUCLEOTIDE SEQUENCE [LARGE SCALE GENOMIC DNA]</scope>
    <source>
        <strain evidence="1 2">NRRL 6337</strain>
    </source>
</reference>
<accession>A0A086TIM2</accession>
<name>A0A086TIM2_9FUNG</name>
<protein>
    <submittedName>
        <fullName evidence="1">Uncharacterized protein</fullName>
    </submittedName>
</protein>
<dbReference type="Proteomes" id="UP000243308">
    <property type="component" value="Unassembled WGS sequence"/>
</dbReference>
<dbReference type="AlphaFoldDB" id="A0A086TIM2"/>
<organism evidence="1 2">
    <name type="scientific">Podila verticillata NRRL 6337</name>
    <dbReference type="NCBI Taxonomy" id="1069443"/>
    <lineage>
        <taxon>Eukaryota</taxon>
        <taxon>Fungi</taxon>
        <taxon>Fungi incertae sedis</taxon>
        <taxon>Mucoromycota</taxon>
        <taxon>Mortierellomycotina</taxon>
        <taxon>Mortierellomycetes</taxon>
        <taxon>Mortierellales</taxon>
        <taxon>Mortierellaceae</taxon>
        <taxon>Podila</taxon>
    </lineage>
</organism>
<proteinExistence type="predicted"/>
<sequence length="109" mass="12419">MLNQAKMPSIDPSTRDKIHRYVKECTNPANSWEHSAEHICNLIEKGIVINEKNIVYENGVITKIKGTEIVDGVLLLKEKKKPLKVTAMPNNAPIPFIEELRAKRRTIML</sequence>